<dbReference type="EMBL" id="LR901463">
    <property type="protein sequence ID" value="CAD7248673.1"/>
    <property type="molecule type" value="Genomic_DNA"/>
</dbReference>
<evidence type="ECO:0000313" key="4">
    <source>
        <dbReference type="EMBL" id="CAD7248673.1"/>
    </source>
</evidence>
<dbReference type="InterPro" id="IPR025875">
    <property type="entry name" value="Leu-rich_rpt_4"/>
</dbReference>
<keyword evidence="5" id="KW-1185">Reference proteome</keyword>
<dbReference type="PROSITE" id="PS51450">
    <property type="entry name" value="LRR"/>
    <property type="match status" value="2"/>
</dbReference>
<dbReference type="EMBL" id="CAJPEV010001946">
    <property type="protein sequence ID" value="CAG0895013.1"/>
    <property type="molecule type" value="Genomic_DNA"/>
</dbReference>
<dbReference type="Pfam" id="PF12799">
    <property type="entry name" value="LRR_4"/>
    <property type="match status" value="1"/>
</dbReference>
<dbReference type="OrthoDB" id="266138at2759"/>
<dbReference type="SMART" id="SM00369">
    <property type="entry name" value="LRR_TYP"/>
    <property type="match status" value="2"/>
</dbReference>
<keyword evidence="2" id="KW-0677">Repeat</keyword>
<evidence type="ECO:0000256" key="3">
    <source>
        <dbReference type="SAM" id="Coils"/>
    </source>
</evidence>
<proteinExistence type="predicted"/>
<evidence type="ECO:0000256" key="2">
    <source>
        <dbReference type="ARBA" id="ARBA00022737"/>
    </source>
</evidence>
<dbReference type="Proteomes" id="UP000677054">
    <property type="component" value="Unassembled WGS sequence"/>
</dbReference>
<dbReference type="SUPFAM" id="SSF52058">
    <property type="entry name" value="L domain-like"/>
    <property type="match status" value="1"/>
</dbReference>
<dbReference type="InterPro" id="IPR003591">
    <property type="entry name" value="Leu-rich_rpt_typical-subtyp"/>
</dbReference>
<dbReference type="InterPro" id="IPR032675">
    <property type="entry name" value="LRR_dom_sf"/>
</dbReference>
<feature type="coiled-coil region" evidence="3">
    <location>
        <begin position="273"/>
        <end position="354"/>
    </location>
</feature>
<dbReference type="InterPro" id="IPR001611">
    <property type="entry name" value="Leu-rich_rpt"/>
</dbReference>
<sequence>MREFRLNNNEAVNELAFSSDDFLQSIFVQKTIVRRILLLRRPLKLKQLNVWNSQLEEFDFEVLPHLINLRLLDLHGNTLTRVPHSASMSLEELHLYDNKITTFEEKLSMPNLKNLNIGKNPISKLPTAFFEDLVSLEKFWCAFCNMGPVLSEGYLKFHSPALRQVGLFFNNISKLERGAIIGNSIYCDCNIAWLVAELALRNAVTEGYCQDGTDIQILDIEVFRRRCHLCPRKCIELDMAPAYCARKTIIKSEHDDCSPGELCCETKIQNAGRKERRKEEAEYLRMINDLEKQIEENQDRYYELTMNVTIIAKDLEYSATNDGRKKEAEYLRMINDLEKQIEENQDRYYELTMKVTIIAKDLESSATNDGRKMEAAYLWRINYLKEQIQENHHHMYEMKMLVEEIREYWESSATNDGRKKEAEYLRKINDLKKQMHENHHQMYEMKMLVEEIREYWESLATNGRKMEAAYLWRINYLKEQIQENHHHMYEMKMLVEEIREYWESSATNDGREKEAEYLRKINDLKKQMHENHHQMYEMKMFVEEIREYWESLATNGGNLTFHVDLET</sequence>
<dbReference type="AlphaFoldDB" id="A0A7R8XM22"/>
<evidence type="ECO:0000313" key="5">
    <source>
        <dbReference type="Proteomes" id="UP000677054"/>
    </source>
</evidence>
<accession>A0A7R8XM22</accession>
<organism evidence="4">
    <name type="scientific">Darwinula stevensoni</name>
    <dbReference type="NCBI Taxonomy" id="69355"/>
    <lineage>
        <taxon>Eukaryota</taxon>
        <taxon>Metazoa</taxon>
        <taxon>Ecdysozoa</taxon>
        <taxon>Arthropoda</taxon>
        <taxon>Crustacea</taxon>
        <taxon>Oligostraca</taxon>
        <taxon>Ostracoda</taxon>
        <taxon>Podocopa</taxon>
        <taxon>Podocopida</taxon>
        <taxon>Darwinulocopina</taxon>
        <taxon>Darwinuloidea</taxon>
        <taxon>Darwinulidae</taxon>
        <taxon>Darwinula</taxon>
    </lineage>
</organism>
<evidence type="ECO:0000256" key="1">
    <source>
        <dbReference type="ARBA" id="ARBA00022614"/>
    </source>
</evidence>
<name>A0A7R8XM22_9CRUS</name>
<reference evidence="4" key="1">
    <citation type="submission" date="2020-11" db="EMBL/GenBank/DDBJ databases">
        <authorList>
            <person name="Tran Van P."/>
        </authorList>
    </citation>
    <scope>NUCLEOTIDE SEQUENCE</scope>
</reference>
<dbReference type="Gene3D" id="3.80.10.10">
    <property type="entry name" value="Ribonuclease Inhibitor"/>
    <property type="match status" value="1"/>
</dbReference>
<keyword evidence="3" id="KW-0175">Coiled coil</keyword>
<protein>
    <submittedName>
        <fullName evidence="4">Uncharacterized protein</fullName>
    </submittedName>
</protein>
<keyword evidence="1" id="KW-0433">Leucine-rich repeat</keyword>
<dbReference type="PANTHER" id="PTHR24366">
    <property type="entry name" value="IG(IMMUNOGLOBULIN) AND LRR(LEUCINE RICH REPEAT) DOMAINS"/>
    <property type="match status" value="1"/>
</dbReference>
<gene>
    <name evidence="4" type="ORF">DSTB1V02_LOCUS8483</name>
</gene>
<dbReference type="PANTHER" id="PTHR24366:SF96">
    <property type="entry name" value="LEUCINE RICH REPEAT CONTAINING 53"/>
    <property type="match status" value="1"/>
</dbReference>